<feature type="transmembrane region" description="Helical" evidence="1">
    <location>
        <begin position="12"/>
        <end position="31"/>
    </location>
</feature>
<evidence type="ECO:0000313" key="3">
    <source>
        <dbReference type="Proteomes" id="UP000518752"/>
    </source>
</evidence>
<accession>A0A8H5M0J9</accession>
<gene>
    <name evidence="2" type="ORF">D9757_008657</name>
</gene>
<sequence length="164" mass="17645">MTNIPVIKDMILFYRVYAVWGFRKKVLLPVFSTVLVSKGAESGVRRVSSASYPACTVFLVLELIVIATRIRDSASPDKPFSYQVLTLVHKSSPIFGFVNAFANSLMTLMIASRVPSSATLGVIAMGLGPTLIAVRVGLGSAYDHRSSDTAQSSAVLLSTDIESQ</sequence>
<dbReference type="AlphaFoldDB" id="A0A8H5M0J9"/>
<evidence type="ECO:0000313" key="2">
    <source>
        <dbReference type="EMBL" id="KAF5376387.1"/>
    </source>
</evidence>
<keyword evidence="1" id="KW-1133">Transmembrane helix</keyword>
<name>A0A8H5M0J9_9AGAR</name>
<dbReference type="EMBL" id="JAACJN010000091">
    <property type="protein sequence ID" value="KAF5376387.1"/>
    <property type="molecule type" value="Genomic_DNA"/>
</dbReference>
<keyword evidence="1" id="KW-0812">Transmembrane</keyword>
<keyword evidence="1" id="KW-0472">Membrane</keyword>
<proteinExistence type="predicted"/>
<feature type="transmembrane region" description="Helical" evidence="1">
    <location>
        <begin position="51"/>
        <end position="70"/>
    </location>
</feature>
<protein>
    <submittedName>
        <fullName evidence="2">Uncharacterized protein</fullName>
    </submittedName>
</protein>
<evidence type="ECO:0000256" key="1">
    <source>
        <dbReference type="SAM" id="Phobius"/>
    </source>
</evidence>
<feature type="transmembrane region" description="Helical" evidence="1">
    <location>
        <begin position="91"/>
        <end position="112"/>
    </location>
</feature>
<organism evidence="2 3">
    <name type="scientific">Collybiopsis confluens</name>
    <dbReference type="NCBI Taxonomy" id="2823264"/>
    <lineage>
        <taxon>Eukaryota</taxon>
        <taxon>Fungi</taxon>
        <taxon>Dikarya</taxon>
        <taxon>Basidiomycota</taxon>
        <taxon>Agaricomycotina</taxon>
        <taxon>Agaricomycetes</taxon>
        <taxon>Agaricomycetidae</taxon>
        <taxon>Agaricales</taxon>
        <taxon>Marasmiineae</taxon>
        <taxon>Omphalotaceae</taxon>
        <taxon>Collybiopsis</taxon>
    </lineage>
</organism>
<reference evidence="2 3" key="1">
    <citation type="journal article" date="2020" name="ISME J.">
        <title>Uncovering the hidden diversity of litter-decomposition mechanisms in mushroom-forming fungi.</title>
        <authorList>
            <person name="Floudas D."/>
            <person name="Bentzer J."/>
            <person name="Ahren D."/>
            <person name="Johansson T."/>
            <person name="Persson P."/>
            <person name="Tunlid A."/>
        </authorList>
    </citation>
    <scope>NUCLEOTIDE SEQUENCE [LARGE SCALE GENOMIC DNA]</scope>
    <source>
        <strain evidence="2 3">CBS 406.79</strain>
    </source>
</reference>
<dbReference type="Proteomes" id="UP000518752">
    <property type="component" value="Unassembled WGS sequence"/>
</dbReference>
<dbReference type="OrthoDB" id="3265563at2759"/>
<comment type="caution">
    <text evidence="2">The sequence shown here is derived from an EMBL/GenBank/DDBJ whole genome shotgun (WGS) entry which is preliminary data.</text>
</comment>
<keyword evidence="3" id="KW-1185">Reference proteome</keyword>
<feature type="transmembrane region" description="Helical" evidence="1">
    <location>
        <begin position="118"/>
        <end position="138"/>
    </location>
</feature>